<feature type="domain" description="Thiolase-like protein type 1 additional C-terminal" evidence="5">
    <location>
        <begin position="420"/>
        <end position="483"/>
    </location>
</feature>
<dbReference type="Gene3D" id="3.40.47.10">
    <property type="match status" value="1"/>
</dbReference>
<dbReference type="Proteomes" id="UP001185755">
    <property type="component" value="Unassembled WGS sequence"/>
</dbReference>
<dbReference type="InterPro" id="IPR016039">
    <property type="entry name" value="Thiolase-like"/>
</dbReference>
<evidence type="ECO:0000256" key="4">
    <source>
        <dbReference type="SAM" id="MobiDB-lite"/>
    </source>
</evidence>
<gene>
    <name evidence="6" type="ORF">R3P96_00485</name>
</gene>
<sequence length="507" mass="53448">MTDPAAVPVIIGVADVRSGRFGDPAPPKEPVELISEAVAGALRDSGNADVGARVDAIYAVRTSSWSYDDLPMLLAQRIGAPAPRTWTSSVGGHWPAALLDRIGSEIADRRTTVALLVGGETQASVTALTKQGVNPRAQGWSSEPGGPPTFSAEDLGSPDMIRAGIVTPVRVYPLFENRFSHDIGQSPEQSRAYSARLYSEFSSIAVTHPCAWSPTFRTSDELATTGPKNRPISDAYPLMMNAMPFVDQAAAVVVCSLAVARELGVDEDRIVYLWGGAGASEPDDVLARNDFGASAAMKSAVHRTLDRAKLTGGDLGLIDAYSPFPIVPKNLIETLGVPRTTVPSVLGGHSYFGGPLNSYSLHAVAEVTRSLRRTLDDRPALVHANGGYMTTQHSIVLSRHPHPDGYVGDPVAQSVPPTSAEIVHGYSGSAEIVTATVEFDRTGEPSIGIVIATTPTGSRVAGHTDAGDAAAMIHYTHDGTRSLVGAHVTITDRDGCVAVTFDDEEPT</sequence>
<dbReference type="InterPro" id="IPR040771">
    <property type="entry name" value="TLP1_add_C"/>
</dbReference>
<protein>
    <submittedName>
        <fullName evidence="6">Acetyl-CoA acetyltransferase</fullName>
    </submittedName>
</protein>
<accession>A0ABU4B6J0</accession>
<reference evidence="6 7" key="1">
    <citation type="submission" date="2023-10" db="EMBL/GenBank/DDBJ databases">
        <title>Development of a sustainable strategy for remediation of hydrocarbon-contaminated territories based on the waste exchange concept.</title>
        <authorList>
            <person name="Krivoruchko A."/>
        </authorList>
    </citation>
    <scope>NUCLEOTIDE SEQUENCE [LARGE SCALE GENOMIC DNA]</scope>
    <source>
        <strain evidence="6 7">IEGM 1323</strain>
    </source>
</reference>
<dbReference type="PANTHER" id="PTHR18919:SF139">
    <property type="entry name" value="THIOLASE-LIKE PROTEIN TYPE 1 ADDITIONAL C-TERMINAL DOMAIN-CONTAINING PROTEIN"/>
    <property type="match status" value="1"/>
</dbReference>
<keyword evidence="3" id="KW-0012">Acyltransferase</keyword>
<evidence type="ECO:0000256" key="3">
    <source>
        <dbReference type="ARBA" id="ARBA00023315"/>
    </source>
</evidence>
<evidence type="ECO:0000313" key="7">
    <source>
        <dbReference type="Proteomes" id="UP001185755"/>
    </source>
</evidence>
<organism evidence="6 7">
    <name type="scientific">Rhodococcoides yunnanense</name>
    <dbReference type="NCBI Taxonomy" id="278209"/>
    <lineage>
        <taxon>Bacteria</taxon>
        <taxon>Bacillati</taxon>
        <taxon>Actinomycetota</taxon>
        <taxon>Actinomycetes</taxon>
        <taxon>Mycobacteriales</taxon>
        <taxon>Nocardiaceae</taxon>
        <taxon>Rhodococcoides</taxon>
    </lineage>
</organism>
<dbReference type="EMBL" id="JAWLJX010000001">
    <property type="protein sequence ID" value="MDV6259807.1"/>
    <property type="molecule type" value="Genomic_DNA"/>
</dbReference>
<comment type="caution">
    <text evidence="6">The sequence shown here is derived from an EMBL/GenBank/DDBJ whole genome shotgun (WGS) entry which is preliminary data.</text>
</comment>
<evidence type="ECO:0000256" key="1">
    <source>
        <dbReference type="ARBA" id="ARBA00010982"/>
    </source>
</evidence>
<dbReference type="RefSeq" id="WP_317562710.1">
    <property type="nucleotide sequence ID" value="NZ_JAWLJX010000001.1"/>
</dbReference>
<dbReference type="PANTHER" id="PTHR18919">
    <property type="entry name" value="ACETYL-COA C-ACYLTRANSFERASE"/>
    <property type="match status" value="1"/>
</dbReference>
<evidence type="ECO:0000313" key="6">
    <source>
        <dbReference type="EMBL" id="MDV6259807.1"/>
    </source>
</evidence>
<dbReference type="SUPFAM" id="SSF53901">
    <property type="entry name" value="Thiolase-like"/>
    <property type="match status" value="1"/>
</dbReference>
<feature type="region of interest" description="Disordered" evidence="4">
    <location>
        <begin position="134"/>
        <end position="154"/>
    </location>
</feature>
<keyword evidence="7" id="KW-1185">Reference proteome</keyword>
<name>A0ABU4B6J0_9NOCA</name>
<evidence type="ECO:0000256" key="2">
    <source>
        <dbReference type="ARBA" id="ARBA00022679"/>
    </source>
</evidence>
<dbReference type="Gene3D" id="2.40.50.840">
    <property type="match status" value="1"/>
</dbReference>
<evidence type="ECO:0000259" key="5">
    <source>
        <dbReference type="Pfam" id="PF18313"/>
    </source>
</evidence>
<keyword evidence="2" id="KW-0808">Transferase</keyword>
<comment type="similarity">
    <text evidence="1">Belongs to the thiolase-like superfamily. Thiolase family.</text>
</comment>
<proteinExistence type="inferred from homology"/>
<dbReference type="Pfam" id="PF18313">
    <property type="entry name" value="TLP1_add_C"/>
    <property type="match status" value="1"/>
</dbReference>